<evidence type="ECO:0000313" key="2">
    <source>
        <dbReference type="Proteomes" id="UP000011783"/>
    </source>
</evidence>
<dbReference type="BioCyc" id="LBOR1193007:G11KN-2613-MONOMER"/>
<dbReference type="AlphaFoldDB" id="M3GHY7"/>
<dbReference type="EMBL" id="AKWO02000045">
    <property type="protein sequence ID" value="EMG00572.1"/>
    <property type="molecule type" value="Genomic_DNA"/>
</dbReference>
<gene>
    <name evidence="1" type="ORF">LEP1GSC123_2794</name>
</gene>
<comment type="caution">
    <text evidence="1">The sequence shown here is derived from an EMBL/GenBank/DDBJ whole genome shotgun (WGS) entry which is preliminary data.</text>
</comment>
<proteinExistence type="predicted"/>
<evidence type="ECO:0000313" key="1">
    <source>
        <dbReference type="EMBL" id="EMG00572.1"/>
    </source>
</evidence>
<accession>M3GHY7</accession>
<organism evidence="1 2">
    <name type="scientific">Leptospira borgpetersenii str. 200701203</name>
    <dbReference type="NCBI Taxonomy" id="1193007"/>
    <lineage>
        <taxon>Bacteria</taxon>
        <taxon>Pseudomonadati</taxon>
        <taxon>Spirochaetota</taxon>
        <taxon>Spirochaetia</taxon>
        <taxon>Leptospirales</taxon>
        <taxon>Leptospiraceae</taxon>
        <taxon>Leptospira</taxon>
    </lineage>
</organism>
<sequence length="63" mass="7382">MQFVETKKRTKEPALAKRTAFRRKVFSPLNVEAPYQSTRKPTNSQFVKNSRGYFYEVLGQVLI</sequence>
<name>M3GHY7_LEPBO</name>
<protein>
    <submittedName>
        <fullName evidence="1">Uncharacterized protein</fullName>
    </submittedName>
</protein>
<reference evidence="1 2" key="1">
    <citation type="submission" date="2013-01" db="EMBL/GenBank/DDBJ databases">
        <authorList>
            <person name="Harkins D.M."/>
            <person name="Durkin A.S."/>
            <person name="Brinkac L.M."/>
            <person name="Haft D.H."/>
            <person name="Selengut J.D."/>
            <person name="Sanka R."/>
            <person name="DePew J."/>
            <person name="Purushe J."/>
            <person name="Picardeau M."/>
            <person name="Werts C."/>
            <person name="Goarant C."/>
            <person name="Vinetz J.M."/>
            <person name="Sutton G.G."/>
            <person name="Nierman W.C."/>
            <person name="Fouts D.E."/>
        </authorList>
    </citation>
    <scope>NUCLEOTIDE SEQUENCE [LARGE SCALE GENOMIC DNA]</scope>
    <source>
        <strain evidence="1 2">200701203</strain>
    </source>
</reference>
<dbReference type="Proteomes" id="UP000011783">
    <property type="component" value="Unassembled WGS sequence"/>
</dbReference>